<dbReference type="Pfam" id="PF13855">
    <property type="entry name" value="LRR_8"/>
    <property type="match status" value="1"/>
</dbReference>
<organism evidence="5 6">
    <name type="scientific">Nasonia vitripennis</name>
    <name type="common">Parasitic wasp</name>
    <dbReference type="NCBI Taxonomy" id="7425"/>
    <lineage>
        <taxon>Eukaryota</taxon>
        <taxon>Metazoa</taxon>
        <taxon>Ecdysozoa</taxon>
        <taxon>Arthropoda</taxon>
        <taxon>Hexapoda</taxon>
        <taxon>Insecta</taxon>
        <taxon>Pterygota</taxon>
        <taxon>Neoptera</taxon>
        <taxon>Endopterygota</taxon>
        <taxon>Hymenoptera</taxon>
        <taxon>Apocrita</taxon>
        <taxon>Proctotrupomorpha</taxon>
        <taxon>Chalcidoidea</taxon>
        <taxon>Pteromalidae</taxon>
        <taxon>Pteromalinae</taxon>
        <taxon>Nasonia</taxon>
    </lineage>
</organism>
<keyword evidence="3" id="KW-0677">Repeat</keyword>
<dbReference type="Pfam" id="PF13306">
    <property type="entry name" value="LRR_5"/>
    <property type="match status" value="1"/>
</dbReference>
<feature type="chain" id="PRO_5029481948" evidence="4">
    <location>
        <begin position="27"/>
        <end position="406"/>
    </location>
</feature>
<evidence type="ECO:0000313" key="5">
    <source>
        <dbReference type="EnsemblMetazoa" id="XP_008203591"/>
    </source>
</evidence>
<evidence type="ECO:0000256" key="4">
    <source>
        <dbReference type="SAM" id="SignalP"/>
    </source>
</evidence>
<dbReference type="InterPro" id="IPR050541">
    <property type="entry name" value="LRR_TM_domain-containing"/>
</dbReference>
<dbReference type="InParanoid" id="A0A7M7LQH4"/>
<dbReference type="InterPro" id="IPR032675">
    <property type="entry name" value="LRR_dom_sf"/>
</dbReference>
<name>A0A7M7LQH4_NASVI</name>
<dbReference type="GO" id="GO:0005886">
    <property type="term" value="C:plasma membrane"/>
    <property type="evidence" value="ECO:0007669"/>
    <property type="project" value="TreeGrafter"/>
</dbReference>
<dbReference type="InterPro" id="IPR001611">
    <property type="entry name" value="Leu-rich_rpt"/>
</dbReference>
<evidence type="ECO:0000256" key="1">
    <source>
        <dbReference type="ARBA" id="ARBA00022614"/>
    </source>
</evidence>
<dbReference type="PANTHER" id="PTHR24369:SF210">
    <property type="entry name" value="CHAOPTIN-RELATED"/>
    <property type="match status" value="1"/>
</dbReference>
<proteinExistence type="predicted"/>
<keyword evidence="2 4" id="KW-0732">Signal</keyword>
<feature type="signal peptide" evidence="4">
    <location>
        <begin position="1"/>
        <end position="26"/>
    </location>
</feature>
<dbReference type="SMART" id="SM00369">
    <property type="entry name" value="LRR_TYP"/>
    <property type="match status" value="4"/>
</dbReference>
<dbReference type="GeneID" id="100117363"/>
<evidence type="ECO:0000256" key="2">
    <source>
        <dbReference type="ARBA" id="ARBA00022729"/>
    </source>
</evidence>
<dbReference type="InterPro" id="IPR026906">
    <property type="entry name" value="LRR_5"/>
</dbReference>
<dbReference type="Proteomes" id="UP000002358">
    <property type="component" value="Chromosome 3"/>
</dbReference>
<dbReference type="OrthoDB" id="6363818at2759"/>
<dbReference type="AlphaFoldDB" id="A0A7M7LQH4"/>
<dbReference type="InterPro" id="IPR003591">
    <property type="entry name" value="Leu-rich_rpt_typical-subtyp"/>
</dbReference>
<dbReference type="SUPFAM" id="SSF52058">
    <property type="entry name" value="L domain-like"/>
    <property type="match status" value="1"/>
</dbReference>
<dbReference type="Gene3D" id="3.80.10.10">
    <property type="entry name" value="Ribonuclease Inhibitor"/>
    <property type="match status" value="1"/>
</dbReference>
<dbReference type="PANTHER" id="PTHR24369">
    <property type="entry name" value="ANTIGEN BSP, PUTATIVE-RELATED"/>
    <property type="match status" value="1"/>
</dbReference>
<dbReference type="KEGG" id="nvi:100117363"/>
<dbReference type="PROSITE" id="PS51450">
    <property type="entry name" value="LRR"/>
    <property type="match status" value="1"/>
</dbReference>
<keyword evidence="1" id="KW-0433">Leucine-rich repeat</keyword>
<dbReference type="SMR" id="A0A7M7LQH4"/>
<keyword evidence="6" id="KW-1185">Reference proteome</keyword>
<accession>A0A7M7LQH4</accession>
<dbReference type="RefSeq" id="XP_008203591.2">
    <property type="nucleotide sequence ID" value="XM_008205369.4"/>
</dbReference>
<evidence type="ECO:0000313" key="6">
    <source>
        <dbReference type="Proteomes" id="UP000002358"/>
    </source>
</evidence>
<dbReference type="EnsemblMetazoa" id="XM_008205369">
    <property type="protein sequence ID" value="XP_008203591"/>
    <property type="gene ID" value="LOC100117363"/>
</dbReference>
<evidence type="ECO:0000256" key="3">
    <source>
        <dbReference type="ARBA" id="ARBA00022737"/>
    </source>
</evidence>
<protein>
    <submittedName>
        <fullName evidence="5">Uncharacterized protein</fullName>
    </submittedName>
</protein>
<reference evidence="5" key="1">
    <citation type="submission" date="2021-01" db="UniProtKB">
        <authorList>
            <consortium name="EnsemblMetazoa"/>
        </authorList>
    </citation>
    <scope>IDENTIFICATION</scope>
</reference>
<sequence length="406" mass="45162">MYRRAQIWICYTLCLALVSLPRAARGNITTAATKTLDWCIPQCMCLSNTQILCNTGGLRDIPTSLPSNLEELSLSKNEFGTIRNDAFSQLRHLKKLYLDGNVIQEIRPFAFRGLNKLLALSIQYTPLSYIGEFSFAALQNVSGIVLSHNKIAHIKANAFAGSSHIGIIVLSNNPLKSIHSHAFSGLTYVGHLVLPGGIKSIEPDAFNGLEQVGQLKMTFMDLEGVKPYTFRGLKNVNHLLIQTSDLGVIHKDAFFGLEHIDQLNIVSNKIDAIEEFHLASNFSINVLHFHKNHVLKAPKYGDASFRVNRISTEENHFPCDCQIHLVLESDFVNGSVDEFRRHNFCISTAEFNGKPMSVVDLESIASCHDRLTKDNYGSGVSVRSNRLCFALVIGFMGMSRRLGLLL</sequence>